<feature type="region of interest" description="Disordered" evidence="1">
    <location>
        <begin position="153"/>
        <end position="218"/>
    </location>
</feature>
<evidence type="ECO:0000256" key="1">
    <source>
        <dbReference type="SAM" id="MobiDB-lite"/>
    </source>
</evidence>
<feature type="compositionally biased region" description="Basic residues" evidence="1">
    <location>
        <begin position="171"/>
        <end position="194"/>
    </location>
</feature>
<proteinExistence type="predicted"/>
<keyword evidence="3" id="KW-1185">Reference proteome</keyword>
<evidence type="ECO:0000313" key="2">
    <source>
        <dbReference type="EMBL" id="GBN08385.1"/>
    </source>
</evidence>
<reference evidence="2 3" key="1">
    <citation type="journal article" date="2019" name="Sci. Rep.">
        <title>Orb-weaving spider Araneus ventricosus genome elucidates the spidroin gene catalogue.</title>
        <authorList>
            <person name="Kono N."/>
            <person name="Nakamura H."/>
            <person name="Ohtoshi R."/>
            <person name="Moran D.A.P."/>
            <person name="Shinohara A."/>
            <person name="Yoshida Y."/>
            <person name="Fujiwara M."/>
            <person name="Mori M."/>
            <person name="Tomita M."/>
            <person name="Arakawa K."/>
        </authorList>
    </citation>
    <scope>NUCLEOTIDE SEQUENCE [LARGE SCALE GENOMIC DNA]</scope>
</reference>
<accession>A0A4Y2L1B0</accession>
<evidence type="ECO:0000313" key="3">
    <source>
        <dbReference type="Proteomes" id="UP000499080"/>
    </source>
</evidence>
<protein>
    <submittedName>
        <fullName evidence="2">Uncharacterized protein</fullName>
    </submittedName>
</protein>
<feature type="compositionally biased region" description="Basic and acidic residues" evidence="1">
    <location>
        <begin position="65"/>
        <end position="77"/>
    </location>
</feature>
<dbReference type="AlphaFoldDB" id="A0A4Y2L1B0"/>
<dbReference type="Proteomes" id="UP000499080">
    <property type="component" value="Unassembled WGS sequence"/>
</dbReference>
<feature type="compositionally biased region" description="Basic and acidic residues" evidence="1">
    <location>
        <begin position="101"/>
        <end position="110"/>
    </location>
</feature>
<gene>
    <name evidence="2" type="ORF">AVEN_84214_1</name>
</gene>
<dbReference type="EMBL" id="BGPR01005260">
    <property type="protein sequence ID" value="GBN08385.1"/>
    <property type="molecule type" value="Genomic_DNA"/>
</dbReference>
<organism evidence="2 3">
    <name type="scientific">Araneus ventricosus</name>
    <name type="common">Orbweaver spider</name>
    <name type="synonym">Epeira ventricosa</name>
    <dbReference type="NCBI Taxonomy" id="182803"/>
    <lineage>
        <taxon>Eukaryota</taxon>
        <taxon>Metazoa</taxon>
        <taxon>Ecdysozoa</taxon>
        <taxon>Arthropoda</taxon>
        <taxon>Chelicerata</taxon>
        <taxon>Arachnida</taxon>
        <taxon>Araneae</taxon>
        <taxon>Araneomorphae</taxon>
        <taxon>Entelegynae</taxon>
        <taxon>Araneoidea</taxon>
        <taxon>Araneidae</taxon>
        <taxon>Araneus</taxon>
    </lineage>
</organism>
<name>A0A4Y2L1B0_ARAVE</name>
<comment type="caution">
    <text evidence="2">The sequence shown here is derived from an EMBL/GenBank/DDBJ whole genome shotgun (WGS) entry which is preliminary data.</text>
</comment>
<feature type="region of interest" description="Disordered" evidence="1">
    <location>
        <begin position="60"/>
        <end position="114"/>
    </location>
</feature>
<sequence length="248" mass="27096">MAQWGRGGSGPARVGDDQRMMTTGTCLSFDIACLWFASSGSGVPRTSDDETVLLDETQYSAVAKESGEESAGKERGVEGAAEVVESERGKAPKDTNGPNEKGSERPRESDATDPGLTAILERATALLTEIGLDDDKSLKVLGLIFEAFGLRSGSMSQKARAAPNPVSPQWPHKKSTDRPRRKGRMRQKKSRSRGRPSSQRVLPRALRQQRERGPPRHKILRCEVVQRALKRHLLAEHPLLRPNGVGSP</sequence>